<evidence type="ECO:0000256" key="1">
    <source>
        <dbReference type="SAM" id="MobiDB-lite"/>
    </source>
</evidence>
<sequence length="371" mass="39526">MALTRTHRLSLPAKPSRLLTRTFTTTPPRPATPFFLLAARSNVRETQHFTSRSGLGVTNHSPAIEAIKASEVDPFAPSSPSPSSASASPPSASPSSSPSSSPTSSAGRSEPPSTISPTASGSPSPRPVGPIEYQARIQAASQVLAGDPRTLNPAAPTDALALNRAAFAVLNAVQGSEAVLSAAAREKVERARSGDRDVETRGRREELGREVRRDFGGAVEMLAKREAGGMGGQNGARSGAGEEGMGAGGGKVSRQGDGAVALMVLVAGLVGANWYAYEMLREERKERERLVGRVQRLEAGRRQDEERTRKRRERVEGLYKRRDERKARREAGNTEAVKGVQIAPREGVRVGPELSTGDKVKGWIGSFFWAS</sequence>
<protein>
    <submittedName>
        <fullName evidence="3">Uncharacterized protein</fullName>
    </submittedName>
</protein>
<feature type="transmembrane region" description="Helical" evidence="2">
    <location>
        <begin position="259"/>
        <end position="277"/>
    </location>
</feature>
<dbReference type="AlphaFoldDB" id="A0A4U7B0R2"/>
<feature type="compositionally biased region" description="Polar residues" evidence="1">
    <location>
        <begin position="111"/>
        <end position="123"/>
    </location>
</feature>
<proteinExistence type="predicted"/>
<name>A0A4U7B0R2_9PEZI</name>
<feature type="compositionally biased region" description="Low complexity" evidence="1">
    <location>
        <begin position="17"/>
        <end position="31"/>
    </location>
</feature>
<gene>
    <name evidence="3" type="ORF">C1H76_5586</name>
</gene>
<keyword evidence="2" id="KW-0472">Membrane</keyword>
<feature type="compositionally biased region" description="Low complexity" evidence="1">
    <location>
        <begin position="76"/>
        <end position="106"/>
    </location>
</feature>
<feature type="region of interest" description="Disordered" evidence="1">
    <location>
        <begin position="73"/>
        <end position="130"/>
    </location>
</feature>
<comment type="caution">
    <text evidence="3">The sequence shown here is derived from an EMBL/GenBank/DDBJ whole genome shotgun (WGS) entry which is preliminary data.</text>
</comment>
<feature type="region of interest" description="Disordered" evidence="1">
    <location>
        <begin position="228"/>
        <end position="250"/>
    </location>
</feature>
<keyword evidence="2" id="KW-0812">Transmembrane</keyword>
<organism evidence="3 4">
    <name type="scientific">Elsinoe australis</name>
    <dbReference type="NCBI Taxonomy" id="40998"/>
    <lineage>
        <taxon>Eukaryota</taxon>
        <taxon>Fungi</taxon>
        <taxon>Dikarya</taxon>
        <taxon>Ascomycota</taxon>
        <taxon>Pezizomycotina</taxon>
        <taxon>Dothideomycetes</taxon>
        <taxon>Dothideomycetidae</taxon>
        <taxon>Myriangiales</taxon>
        <taxon>Elsinoaceae</taxon>
        <taxon>Elsinoe</taxon>
    </lineage>
</organism>
<dbReference type="Proteomes" id="UP000308133">
    <property type="component" value="Unassembled WGS sequence"/>
</dbReference>
<evidence type="ECO:0000313" key="3">
    <source>
        <dbReference type="EMBL" id="TKX22296.1"/>
    </source>
</evidence>
<evidence type="ECO:0000256" key="2">
    <source>
        <dbReference type="SAM" id="Phobius"/>
    </source>
</evidence>
<feature type="compositionally biased region" description="Gly residues" evidence="1">
    <location>
        <begin position="241"/>
        <end position="250"/>
    </location>
</feature>
<feature type="region of interest" description="Disordered" evidence="1">
    <location>
        <begin position="1"/>
        <end position="31"/>
    </location>
</feature>
<dbReference type="EMBL" id="PTQR01000068">
    <property type="protein sequence ID" value="TKX22296.1"/>
    <property type="molecule type" value="Genomic_DNA"/>
</dbReference>
<accession>A0A4U7B0R2</accession>
<reference evidence="3 4" key="1">
    <citation type="submission" date="2018-02" db="EMBL/GenBank/DDBJ databases">
        <title>Draft genome sequences of Elsinoe sp., causing black scab on jojoba.</title>
        <authorList>
            <person name="Stodart B."/>
            <person name="Jeffress S."/>
            <person name="Ash G."/>
            <person name="Arun Chinnappa K."/>
        </authorList>
    </citation>
    <scope>NUCLEOTIDE SEQUENCE [LARGE SCALE GENOMIC DNA]</scope>
    <source>
        <strain evidence="3 4">Hillstone_2</strain>
    </source>
</reference>
<evidence type="ECO:0000313" key="4">
    <source>
        <dbReference type="Proteomes" id="UP000308133"/>
    </source>
</evidence>
<keyword evidence="2" id="KW-1133">Transmembrane helix</keyword>